<dbReference type="GO" id="GO:0005829">
    <property type="term" value="C:cytosol"/>
    <property type="evidence" value="ECO:0007669"/>
    <property type="project" value="TreeGrafter"/>
</dbReference>
<evidence type="ECO:0000313" key="7">
    <source>
        <dbReference type="EMBL" id="ODQ80079.1"/>
    </source>
</evidence>
<feature type="compositionally biased region" description="Low complexity" evidence="5">
    <location>
        <begin position="502"/>
        <end position="514"/>
    </location>
</feature>
<feature type="region of interest" description="Disordered" evidence="5">
    <location>
        <begin position="606"/>
        <end position="635"/>
    </location>
</feature>
<evidence type="ECO:0000259" key="6">
    <source>
        <dbReference type="Pfam" id="PF10033"/>
    </source>
</evidence>
<evidence type="ECO:0000256" key="1">
    <source>
        <dbReference type="ARBA" id="ARBA00005246"/>
    </source>
</evidence>
<dbReference type="InterPro" id="IPR018731">
    <property type="entry name" value="Atg13_N"/>
</dbReference>
<feature type="region of interest" description="Disordered" evidence="5">
    <location>
        <begin position="499"/>
        <end position="524"/>
    </location>
</feature>
<dbReference type="Gene3D" id="3.30.900.10">
    <property type="entry name" value="HORMA domain"/>
    <property type="match status" value="1"/>
</dbReference>
<feature type="compositionally biased region" description="Low complexity" evidence="5">
    <location>
        <begin position="413"/>
        <end position="422"/>
    </location>
</feature>
<evidence type="ECO:0000256" key="3">
    <source>
        <dbReference type="ARBA" id="ARBA00023006"/>
    </source>
</evidence>
<feature type="compositionally biased region" description="Basic and acidic residues" evidence="5">
    <location>
        <begin position="381"/>
        <end position="412"/>
    </location>
</feature>
<dbReference type="GO" id="GO:0000423">
    <property type="term" value="P:mitophagy"/>
    <property type="evidence" value="ECO:0007669"/>
    <property type="project" value="TreeGrafter"/>
</dbReference>
<dbReference type="GO" id="GO:0034727">
    <property type="term" value="P:piecemeal microautophagy of the nucleus"/>
    <property type="evidence" value="ECO:0007669"/>
    <property type="project" value="TreeGrafter"/>
</dbReference>
<dbReference type="PANTHER" id="PTHR13430:SF4">
    <property type="entry name" value="AUTOPHAGY-RELATED PROTEIN 13"/>
    <property type="match status" value="1"/>
</dbReference>
<dbReference type="Proteomes" id="UP000094336">
    <property type="component" value="Unassembled WGS sequence"/>
</dbReference>
<dbReference type="AlphaFoldDB" id="A0A1E3QQW5"/>
<dbReference type="OrthoDB" id="70161at2759"/>
<protein>
    <recommendedName>
        <fullName evidence="2 4">Autophagy-related protein 13</fullName>
    </recommendedName>
</protein>
<dbReference type="InterPro" id="IPR036570">
    <property type="entry name" value="HORMA_dom_sf"/>
</dbReference>
<feature type="compositionally biased region" description="Basic and acidic residues" evidence="5">
    <location>
        <begin position="699"/>
        <end position="709"/>
    </location>
</feature>
<organism evidence="7 8">
    <name type="scientific">Babjeviella inositovora NRRL Y-12698</name>
    <dbReference type="NCBI Taxonomy" id="984486"/>
    <lineage>
        <taxon>Eukaryota</taxon>
        <taxon>Fungi</taxon>
        <taxon>Dikarya</taxon>
        <taxon>Ascomycota</taxon>
        <taxon>Saccharomycotina</taxon>
        <taxon>Pichiomycetes</taxon>
        <taxon>Serinales incertae sedis</taxon>
        <taxon>Babjeviella</taxon>
    </lineage>
</organism>
<feature type="region of interest" description="Disordered" evidence="5">
    <location>
        <begin position="688"/>
        <end position="716"/>
    </location>
</feature>
<evidence type="ECO:0000256" key="4">
    <source>
        <dbReference type="RuleBase" id="RU361214"/>
    </source>
</evidence>
<dbReference type="GO" id="GO:1990316">
    <property type="term" value="C:Atg1/ULK1 kinase complex"/>
    <property type="evidence" value="ECO:0007669"/>
    <property type="project" value="InterPro"/>
</dbReference>
<sequence>MWSGQDPYPPSQDATRKEADTKLRQVAHNFFLKAANVVLASRSELNAASGATRYNKWFNLEAIDGDFRFANRPILKERVRQWRPSLPSSSQGPTEAIPPMVIETYLDLREMHQHGLQLSLHHEGADIAVTKNAKKSEVVLERWLVEFDQITLEPELLPAIYKKCIVLFRGLYTYARLLPAYSLYKRLESQSSMGEPVLSESSGEPGHFLSVGCRILDGNQPINSKGRIGLSKPIIPATNKLRANETLPFHMDQYKFAPIATPGGSLRVSVSFRENCAFHITKTNARFRETDSTFAETEITRLGAATSSPIKVQLPSGHTSDSLRRFSLTSNMSVSPAYSSSPKAANRRLSTPNRIQVFKSGSVTGSPPSGGYGPGTVNHGPNDRRGSVTPVDKDRRGSVASERSVDRGDRRGSGSALDRSSSNVSLAAVLRNPRTGSVTSVNQIPQGFIPHKRPEAGIVPASLPSSACSYTSLSPDAVSGKFSSSFNYPLSRRHSYVRRRSSSVARRPAASIRSPEPGYLSTAGSDMDPASGLYVDDDIGEFVKMIDSKHDLRLIDTALSSSSLFQESNRHLGEMDFQRFQSMKSQYDDLGDKLSALLIRVSDSTRASPRLDTPPMPSIPSIMGEHRTRATPSSPKLDSVVLRGYYSLRGSPSVGASAEYAHREGSEPAAGYYSLTSEIRRKHAITSQYADVFDDEEDEPKKPPVRAREEADEDDDLLFEMSDVHLAKGSGFE</sequence>
<dbReference type="Gene3D" id="6.10.140.1900">
    <property type="match status" value="1"/>
</dbReference>
<dbReference type="Pfam" id="PF10033">
    <property type="entry name" value="ATG13"/>
    <property type="match status" value="1"/>
</dbReference>
<dbReference type="STRING" id="984486.A0A1E3QQW5"/>
<feature type="compositionally biased region" description="Polar residues" evidence="5">
    <location>
        <begin position="332"/>
        <end position="354"/>
    </location>
</feature>
<evidence type="ECO:0000313" key="8">
    <source>
        <dbReference type="Proteomes" id="UP000094336"/>
    </source>
</evidence>
<dbReference type="GO" id="GO:0034497">
    <property type="term" value="P:protein localization to phagophore assembly site"/>
    <property type="evidence" value="ECO:0007669"/>
    <property type="project" value="TreeGrafter"/>
</dbReference>
<dbReference type="GeneID" id="30146819"/>
<comment type="similarity">
    <text evidence="1 4">Belongs to the ATG13 family. Fungi subfamily.</text>
</comment>
<proteinExistence type="inferred from homology"/>
<dbReference type="EMBL" id="KV454431">
    <property type="protein sequence ID" value="ODQ80079.1"/>
    <property type="molecule type" value="Genomic_DNA"/>
</dbReference>
<keyword evidence="8" id="KW-1185">Reference proteome</keyword>
<feature type="region of interest" description="Disordered" evidence="5">
    <location>
        <begin position="332"/>
        <end position="423"/>
    </location>
</feature>
<feature type="domain" description="Autophagy-related protein 13 N-terminal" evidence="6">
    <location>
        <begin position="28"/>
        <end position="278"/>
    </location>
</feature>
<dbReference type="GO" id="GO:0000407">
    <property type="term" value="C:phagophore assembly site"/>
    <property type="evidence" value="ECO:0007669"/>
    <property type="project" value="TreeGrafter"/>
</dbReference>
<dbReference type="InterPro" id="IPR040182">
    <property type="entry name" value="ATG13"/>
</dbReference>
<dbReference type="RefSeq" id="XP_018985407.1">
    <property type="nucleotide sequence ID" value="XM_019128966.1"/>
</dbReference>
<evidence type="ECO:0000256" key="5">
    <source>
        <dbReference type="SAM" id="MobiDB-lite"/>
    </source>
</evidence>
<name>A0A1E3QQW5_9ASCO</name>
<evidence type="ECO:0000256" key="2">
    <source>
        <dbReference type="ARBA" id="ARBA00013801"/>
    </source>
</evidence>
<accession>A0A1E3QQW5</accession>
<dbReference type="PANTHER" id="PTHR13430">
    <property type="match status" value="1"/>
</dbReference>
<keyword evidence="3 4" id="KW-0072">Autophagy</keyword>
<gene>
    <name evidence="7" type="ORF">BABINDRAFT_161713</name>
</gene>
<reference evidence="8" key="1">
    <citation type="submission" date="2016-05" db="EMBL/GenBank/DDBJ databases">
        <title>Comparative genomics of biotechnologically important yeasts.</title>
        <authorList>
            <consortium name="DOE Joint Genome Institute"/>
            <person name="Riley R."/>
            <person name="Haridas S."/>
            <person name="Wolfe K.H."/>
            <person name="Lopes M.R."/>
            <person name="Hittinger C.T."/>
            <person name="Goker M."/>
            <person name="Salamov A."/>
            <person name="Wisecaver J."/>
            <person name="Long T.M."/>
            <person name="Aerts A.L."/>
            <person name="Barry K."/>
            <person name="Choi C."/>
            <person name="Clum A."/>
            <person name="Coughlan A.Y."/>
            <person name="Deshpande S."/>
            <person name="Douglass A.P."/>
            <person name="Hanson S.J."/>
            <person name="Klenk H.-P."/>
            <person name="Labutti K."/>
            <person name="Lapidus A."/>
            <person name="Lindquist E."/>
            <person name="Lipzen A."/>
            <person name="Meier-Kolthoff J.P."/>
            <person name="Ohm R.A."/>
            <person name="Otillar R.P."/>
            <person name="Pangilinan J."/>
            <person name="Peng Y."/>
            <person name="Rokas A."/>
            <person name="Rosa C.A."/>
            <person name="Scheuner C."/>
            <person name="Sibirny A.A."/>
            <person name="Slot J.C."/>
            <person name="Stielow J.B."/>
            <person name="Sun H."/>
            <person name="Kurtzman C.P."/>
            <person name="Blackwell M."/>
            <person name="Grigoriev I.V."/>
            <person name="Jeffries T.W."/>
        </authorList>
    </citation>
    <scope>NUCLEOTIDE SEQUENCE [LARGE SCALE GENOMIC DNA]</scope>
    <source>
        <strain evidence="8">NRRL Y-12698</strain>
    </source>
</reference>